<organism evidence="1 2">
    <name type="scientific">Eleutherodactylus coqui</name>
    <name type="common">Puerto Rican coqui</name>
    <dbReference type="NCBI Taxonomy" id="57060"/>
    <lineage>
        <taxon>Eukaryota</taxon>
        <taxon>Metazoa</taxon>
        <taxon>Chordata</taxon>
        <taxon>Craniata</taxon>
        <taxon>Vertebrata</taxon>
        <taxon>Euteleostomi</taxon>
        <taxon>Amphibia</taxon>
        <taxon>Batrachia</taxon>
        <taxon>Anura</taxon>
        <taxon>Neobatrachia</taxon>
        <taxon>Hyloidea</taxon>
        <taxon>Eleutherodactylidae</taxon>
        <taxon>Eleutherodactylinae</taxon>
        <taxon>Eleutherodactylus</taxon>
        <taxon>Eleutherodactylus</taxon>
    </lineage>
</organism>
<sequence>MRCLFSDAVVATPPPPSLQVWCYFSIYMSGASYRGRSHMQVILLPQKVTCTQRSPFKVLLVYNRSIMLHTRLHGILCLLPVGSQGCPGAIAQRSPPTCIEARPPTNRHWFAGCCSFTTTRELHWVRHP</sequence>
<dbReference type="Proteomes" id="UP000770717">
    <property type="component" value="Unassembled WGS sequence"/>
</dbReference>
<protein>
    <submittedName>
        <fullName evidence="1">Uncharacterized protein</fullName>
    </submittedName>
</protein>
<reference evidence="1" key="1">
    <citation type="thesis" date="2020" institute="ProQuest LLC" country="789 East Eisenhower Parkway, Ann Arbor, MI, USA">
        <title>Comparative Genomics and Chromosome Evolution.</title>
        <authorList>
            <person name="Mudd A.B."/>
        </authorList>
    </citation>
    <scope>NUCLEOTIDE SEQUENCE</scope>
    <source>
        <strain evidence="1">HN-11 Male</strain>
        <tissue evidence="1">Kidney and liver</tissue>
    </source>
</reference>
<proteinExistence type="predicted"/>
<evidence type="ECO:0000313" key="1">
    <source>
        <dbReference type="EMBL" id="KAG9464974.1"/>
    </source>
</evidence>
<keyword evidence="2" id="KW-1185">Reference proteome</keyword>
<evidence type="ECO:0000313" key="2">
    <source>
        <dbReference type="Proteomes" id="UP000770717"/>
    </source>
</evidence>
<comment type="caution">
    <text evidence="1">The sequence shown here is derived from an EMBL/GenBank/DDBJ whole genome shotgun (WGS) entry which is preliminary data.</text>
</comment>
<name>A0A8J6BH74_ELECQ</name>
<gene>
    <name evidence="1" type="ORF">GDO78_019138</name>
</gene>
<dbReference type="AlphaFoldDB" id="A0A8J6BH74"/>
<accession>A0A8J6BH74</accession>
<dbReference type="EMBL" id="WNTK01003665">
    <property type="protein sequence ID" value="KAG9464974.1"/>
    <property type="molecule type" value="Genomic_DNA"/>
</dbReference>